<dbReference type="AlphaFoldDB" id="A0A8C4S443"/>
<evidence type="ECO:0000313" key="8">
    <source>
        <dbReference type="Ensembl" id="ENSECRP00000011275.1"/>
    </source>
</evidence>
<reference evidence="8" key="3">
    <citation type="submission" date="2025-09" db="UniProtKB">
        <authorList>
            <consortium name="Ensembl"/>
        </authorList>
    </citation>
    <scope>IDENTIFICATION</scope>
</reference>
<evidence type="ECO:0000313" key="9">
    <source>
        <dbReference type="Proteomes" id="UP000694620"/>
    </source>
</evidence>
<accession>A0A8C4S443</accession>
<reference evidence="8" key="2">
    <citation type="submission" date="2025-08" db="UniProtKB">
        <authorList>
            <consortium name="Ensembl"/>
        </authorList>
    </citation>
    <scope>IDENTIFICATION</scope>
</reference>
<dbReference type="SMART" id="SM00132">
    <property type="entry name" value="LIM"/>
    <property type="match status" value="2"/>
</dbReference>
<feature type="domain" description="LIM zinc-binding" evidence="7">
    <location>
        <begin position="70"/>
        <end position="132"/>
    </location>
</feature>
<keyword evidence="4 6" id="KW-0440">LIM domain</keyword>
<proteinExistence type="predicted"/>
<dbReference type="PANTHER" id="PTHR45787">
    <property type="entry name" value="LD11652P"/>
    <property type="match status" value="1"/>
</dbReference>
<dbReference type="SUPFAM" id="SSF57716">
    <property type="entry name" value="Glucocorticoid receptor-like (DNA-binding domain)"/>
    <property type="match status" value="3"/>
</dbReference>
<dbReference type="PROSITE" id="PS00478">
    <property type="entry name" value="LIM_DOMAIN_1"/>
    <property type="match status" value="1"/>
</dbReference>
<dbReference type="GO" id="GO:0140297">
    <property type="term" value="F:DNA-binding transcription factor binding"/>
    <property type="evidence" value="ECO:0007669"/>
    <property type="project" value="TreeGrafter"/>
</dbReference>
<evidence type="ECO:0000256" key="6">
    <source>
        <dbReference type="PROSITE-ProRule" id="PRU00125"/>
    </source>
</evidence>
<dbReference type="Ensembl" id="ENSECRT00000011461.1">
    <property type="protein sequence ID" value="ENSECRP00000011275.1"/>
    <property type="gene ID" value="ENSECRG00000007496.1"/>
</dbReference>
<evidence type="ECO:0000256" key="2">
    <source>
        <dbReference type="ARBA" id="ARBA00022737"/>
    </source>
</evidence>
<evidence type="ECO:0000256" key="1">
    <source>
        <dbReference type="ARBA" id="ARBA00022723"/>
    </source>
</evidence>
<keyword evidence="2" id="KW-0677">Repeat</keyword>
<dbReference type="InterPro" id="IPR050945">
    <property type="entry name" value="LMO_RBTN_TF"/>
</dbReference>
<dbReference type="GO" id="GO:0045944">
    <property type="term" value="P:positive regulation of transcription by RNA polymerase II"/>
    <property type="evidence" value="ECO:0007669"/>
    <property type="project" value="TreeGrafter"/>
</dbReference>
<reference evidence="8" key="1">
    <citation type="submission" date="2021-06" db="EMBL/GenBank/DDBJ databases">
        <authorList>
            <consortium name="Wellcome Sanger Institute Data Sharing"/>
        </authorList>
    </citation>
    <scope>NUCLEOTIDE SEQUENCE [LARGE SCALE GENOMIC DNA]</scope>
</reference>
<dbReference type="PROSITE" id="PS50023">
    <property type="entry name" value="LIM_DOMAIN_2"/>
    <property type="match status" value="2"/>
</dbReference>
<dbReference type="Gene3D" id="2.10.110.10">
    <property type="entry name" value="Cysteine Rich Protein"/>
    <property type="match status" value="2"/>
</dbReference>
<dbReference type="GO" id="GO:0046872">
    <property type="term" value="F:metal ion binding"/>
    <property type="evidence" value="ECO:0007669"/>
    <property type="project" value="UniProtKB-KW"/>
</dbReference>
<keyword evidence="3 6" id="KW-0862">Zinc</keyword>
<dbReference type="CDD" id="cd09388">
    <property type="entry name" value="LIM1_LMO1_LMO3"/>
    <property type="match status" value="1"/>
</dbReference>
<evidence type="ECO:0000256" key="5">
    <source>
        <dbReference type="ARBA" id="ARBA00039224"/>
    </source>
</evidence>
<evidence type="ECO:0000256" key="4">
    <source>
        <dbReference type="ARBA" id="ARBA00023038"/>
    </source>
</evidence>
<dbReference type="GeneTree" id="ENSGT00940000153908"/>
<feature type="domain" description="LIM zinc-binding" evidence="7">
    <location>
        <begin position="134"/>
        <end position="196"/>
    </location>
</feature>
<dbReference type="PANTHER" id="PTHR45787:SF7">
    <property type="entry name" value="LIM DOMAIN ONLY PROTEIN 3"/>
    <property type="match status" value="1"/>
</dbReference>
<dbReference type="FunFam" id="2.10.110.10:FF:000015">
    <property type="entry name" value="LIM domain only 3"/>
    <property type="match status" value="1"/>
</dbReference>
<dbReference type="GO" id="GO:0003713">
    <property type="term" value="F:transcription coactivator activity"/>
    <property type="evidence" value="ECO:0007669"/>
    <property type="project" value="TreeGrafter"/>
</dbReference>
<evidence type="ECO:0000259" key="7">
    <source>
        <dbReference type="PROSITE" id="PS50023"/>
    </source>
</evidence>
<organism evidence="8 9">
    <name type="scientific">Erpetoichthys calabaricus</name>
    <name type="common">Rope fish</name>
    <name type="synonym">Calamoichthys calabaricus</name>
    <dbReference type="NCBI Taxonomy" id="27687"/>
    <lineage>
        <taxon>Eukaryota</taxon>
        <taxon>Metazoa</taxon>
        <taxon>Chordata</taxon>
        <taxon>Craniata</taxon>
        <taxon>Vertebrata</taxon>
        <taxon>Euteleostomi</taxon>
        <taxon>Actinopterygii</taxon>
        <taxon>Polypteriformes</taxon>
        <taxon>Polypteridae</taxon>
        <taxon>Erpetoichthys</taxon>
    </lineage>
</organism>
<evidence type="ECO:0000256" key="3">
    <source>
        <dbReference type="ARBA" id="ARBA00022833"/>
    </source>
</evidence>
<dbReference type="Proteomes" id="UP000694620">
    <property type="component" value="Chromosome 1"/>
</dbReference>
<dbReference type="GO" id="GO:0005634">
    <property type="term" value="C:nucleus"/>
    <property type="evidence" value="ECO:0007669"/>
    <property type="project" value="TreeGrafter"/>
</dbReference>
<dbReference type="Pfam" id="PF00412">
    <property type="entry name" value="LIM"/>
    <property type="match status" value="2"/>
</dbReference>
<dbReference type="FunFam" id="2.10.110.10:FF:000016">
    <property type="entry name" value="LIM domain only 3"/>
    <property type="match status" value="1"/>
</dbReference>
<sequence>MSASPSLAAASRRKEDSNRFSAPWLLDLRHSICLTGASIGVRARFVPYICIAALKRGIQMLSVQPDTKPKGCAGCNRKIKDRYLLKALDKYWHEDCLKCACCDCRLGEVGSTLYTKANLILCRRDYLRLFGVTGNCAACSKLIPAFEMVMRAKDNVYHLDCFACQLCNQRFCVGDKFFLKNNMILCQTDYEEGLMKEGYAPQVR</sequence>
<dbReference type="InterPro" id="IPR001781">
    <property type="entry name" value="Znf_LIM"/>
</dbReference>
<keyword evidence="1 6" id="KW-0479">Metal-binding</keyword>
<name>A0A8C4S443_ERPCA</name>
<gene>
    <name evidence="8" type="primary">LMO3</name>
    <name evidence="8" type="synonym">lmo3</name>
</gene>
<keyword evidence="9" id="KW-1185">Reference proteome</keyword>
<protein>
    <recommendedName>
        <fullName evidence="5">LIM domain only protein 3</fullName>
    </recommendedName>
</protein>
<dbReference type="CDD" id="cd09389">
    <property type="entry name" value="LIM2_LMO1_LMO3"/>
    <property type="match status" value="1"/>
</dbReference>